<evidence type="ECO:0000313" key="2">
    <source>
        <dbReference type="EMBL" id="KAJ6843540.1"/>
    </source>
</evidence>
<sequence>MGCFFGCFRFRDSDRPKAHLISKSIASKSRDPLVTRNQLSSMFIYEEKGSPCEQVGCSLQVNLDKESADEEELKHEAQFLKSCGALLETPAEIRKASKENTVQSPNDKGVPSKIYSRVLDTSCKKLHWDDQPGQISDTPANVHGDSHSQENKTGSCHPEEHRTQRKAVSFEEDEHVSSNGLTVDSVGCDVSPVENQIKAHGFDDSPYPTPVNLTEEMPTPGTVYPLNLRTGNNAGVRIQYVYPVLNPVENSFQGMPVKEGNSQAQLVQSADIFEQHTGKSAQDNISLSLLPVESPLNGKNQTVEVILKENLNEDTPKLLPGLSQWLKPPPPKDDRWNAKDVFRERSHSDKSPVADRPIIGLVAAHWNEDEPSRPSAKWINGNGIPNSTNKYKEDQKVNWHATPFEERLEKALSDEKLFPQRKLDGRPINFNDEGEDSDTAAS</sequence>
<dbReference type="GO" id="GO:0007142">
    <property type="term" value="P:male meiosis II"/>
    <property type="evidence" value="ECO:0007669"/>
    <property type="project" value="InterPro"/>
</dbReference>
<feature type="region of interest" description="Disordered" evidence="1">
    <location>
        <begin position="418"/>
        <end position="442"/>
    </location>
</feature>
<gene>
    <name evidence="2" type="ORF">M6B38_295610</name>
</gene>
<feature type="region of interest" description="Disordered" evidence="1">
    <location>
        <begin position="370"/>
        <end position="396"/>
    </location>
</feature>
<protein>
    <submittedName>
        <fullName evidence="2">Protein JASON-like</fullName>
    </submittedName>
</protein>
<proteinExistence type="predicted"/>
<dbReference type="PANTHER" id="PTHR33318:SF7">
    <property type="entry name" value="PROTEIN JASON"/>
    <property type="match status" value="1"/>
</dbReference>
<dbReference type="PANTHER" id="PTHR33318">
    <property type="entry name" value="ASPARTYL/GLUTAMYL-TRNA(ASN/GLN) AMIDOTRANSFERASE SUBUNIT"/>
    <property type="match status" value="1"/>
</dbReference>
<dbReference type="Proteomes" id="UP001140949">
    <property type="component" value="Unassembled WGS sequence"/>
</dbReference>
<organism evidence="2 3">
    <name type="scientific">Iris pallida</name>
    <name type="common">Sweet iris</name>
    <dbReference type="NCBI Taxonomy" id="29817"/>
    <lineage>
        <taxon>Eukaryota</taxon>
        <taxon>Viridiplantae</taxon>
        <taxon>Streptophyta</taxon>
        <taxon>Embryophyta</taxon>
        <taxon>Tracheophyta</taxon>
        <taxon>Spermatophyta</taxon>
        <taxon>Magnoliopsida</taxon>
        <taxon>Liliopsida</taxon>
        <taxon>Asparagales</taxon>
        <taxon>Iridaceae</taxon>
        <taxon>Iridoideae</taxon>
        <taxon>Irideae</taxon>
        <taxon>Iris</taxon>
    </lineage>
</organism>
<name>A0AAX6HRB0_IRIPA</name>
<comment type="caution">
    <text evidence="2">The sequence shown here is derived from an EMBL/GenBank/DDBJ whole genome shotgun (WGS) entry which is preliminary data.</text>
</comment>
<dbReference type="EMBL" id="JANAVB010007198">
    <property type="protein sequence ID" value="KAJ6843540.1"/>
    <property type="molecule type" value="Genomic_DNA"/>
</dbReference>
<reference evidence="2" key="2">
    <citation type="submission" date="2023-04" db="EMBL/GenBank/DDBJ databases">
        <authorList>
            <person name="Bruccoleri R.E."/>
            <person name="Oakeley E.J."/>
            <person name="Faust A.-M."/>
            <person name="Dessus-Babus S."/>
            <person name="Altorfer M."/>
            <person name="Burckhardt D."/>
            <person name="Oertli M."/>
            <person name="Naumann U."/>
            <person name="Petersen F."/>
            <person name="Wong J."/>
        </authorList>
    </citation>
    <scope>NUCLEOTIDE SEQUENCE</scope>
    <source>
        <strain evidence="2">GSM-AAB239-AS_SAM_17_03QT</strain>
        <tissue evidence="2">Leaf</tissue>
    </source>
</reference>
<evidence type="ECO:0000313" key="3">
    <source>
        <dbReference type="Proteomes" id="UP001140949"/>
    </source>
</evidence>
<reference evidence="2" key="1">
    <citation type="journal article" date="2023" name="GigaByte">
        <title>Genome assembly of the bearded iris, Iris pallida Lam.</title>
        <authorList>
            <person name="Bruccoleri R.E."/>
            <person name="Oakeley E.J."/>
            <person name="Faust A.M.E."/>
            <person name="Altorfer M."/>
            <person name="Dessus-Babus S."/>
            <person name="Burckhardt D."/>
            <person name="Oertli M."/>
            <person name="Naumann U."/>
            <person name="Petersen F."/>
            <person name="Wong J."/>
        </authorList>
    </citation>
    <scope>NUCLEOTIDE SEQUENCE</scope>
    <source>
        <strain evidence="2">GSM-AAB239-AS_SAM_17_03QT</strain>
    </source>
</reference>
<evidence type="ECO:0000256" key="1">
    <source>
        <dbReference type="SAM" id="MobiDB-lite"/>
    </source>
</evidence>
<feature type="compositionally biased region" description="Acidic residues" evidence="1">
    <location>
        <begin position="432"/>
        <end position="442"/>
    </location>
</feature>
<accession>A0AAX6HRB0</accession>
<feature type="region of interest" description="Disordered" evidence="1">
    <location>
        <begin position="130"/>
        <end position="161"/>
    </location>
</feature>
<dbReference type="InterPro" id="IPR039300">
    <property type="entry name" value="JASON"/>
</dbReference>
<dbReference type="AlphaFoldDB" id="A0AAX6HRB0"/>
<keyword evidence="3" id="KW-1185">Reference proteome</keyword>